<sequence>MESKFEKRLKKIGYWKIAIAAVVAILAVAGFLILGGFFGEQPPASEGISPEVYKAVNELKHPDVIAQTSLTQEDVLAAFGEEDEFYTVLKLAGDFGYQDLLGTVRTDYKDGNAITVGMLANSGGSVIFIERLEAPGYSKTLLISYTDEEHYTMFDAEGGIKRDGADFTKLGREDIAGLSLEGGMNPGNGILAPDIIRFGFCDEKGGGFWDCILENKLSLGLSVVGAIAACIGSGVGGAFTAVTLGAFTPAEIALVLGCIGAGGSALAIIGQCSLRLADNNPKVDAFSQITGDCYKCISNKRMKLKEVRITGSVEDDRLPNPTWSEPNASGSVSVCDTGDYIEKFTAVDCGGNIKSEYEEITLPEPELAAEQCVGGDGCCPSGCTEDNDNDCIGECGNNVAEGSEECDGPDFGGKDCKSFGYAPGALTCTAGCLLDASGCGNCWTDADCDDENACTDDACVDFTCKNAQKAGCCTKDADCDDDDLCTTDVCNASNSCESTTTTTSPGYSAPQSGSDCNACAGLGLECREDFYAPGYYGCCPQMQERLMDLINLRQSITLISKTAHLSPQHPGSAIMHLHFQAKIIRFISFCLWILQA</sequence>
<accession>A0A8T4KW19</accession>
<dbReference type="AlphaFoldDB" id="A0A8T4KW19"/>
<feature type="transmembrane region" description="Helical" evidence="1">
    <location>
        <begin position="12"/>
        <end position="38"/>
    </location>
</feature>
<gene>
    <name evidence="2" type="ORF">J4415_04005</name>
</gene>
<comment type="caution">
    <text evidence="2">The sequence shown here is derived from an EMBL/GenBank/DDBJ whole genome shotgun (WGS) entry which is preliminary data.</text>
</comment>
<evidence type="ECO:0000313" key="3">
    <source>
        <dbReference type="Proteomes" id="UP000677687"/>
    </source>
</evidence>
<reference evidence="2" key="2">
    <citation type="submission" date="2021-05" db="EMBL/GenBank/DDBJ databases">
        <title>Protein family content uncovers lineage relationships and bacterial pathway maintenance mechanisms in DPANN archaea.</title>
        <authorList>
            <person name="Castelle C.J."/>
            <person name="Meheust R."/>
            <person name="Jaffe A.L."/>
            <person name="Seitz K."/>
            <person name="Gong X."/>
            <person name="Baker B.J."/>
            <person name="Banfield J.F."/>
        </authorList>
    </citation>
    <scope>NUCLEOTIDE SEQUENCE</scope>
    <source>
        <strain evidence="2">RIFCSPHIGHO2_01_FULL_AR10_44_11</strain>
    </source>
</reference>
<protein>
    <recommendedName>
        <fullName evidence="4">Disintegrin domain-containing protein</fullName>
    </recommendedName>
</protein>
<keyword evidence="1" id="KW-1133">Transmembrane helix</keyword>
<name>A0A8T4KW19_9ARCH</name>
<dbReference type="EMBL" id="JAGVWD010000067">
    <property type="protein sequence ID" value="MBS3057762.1"/>
    <property type="molecule type" value="Genomic_DNA"/>
</dbReference>
<evidence type="ECO:0000313" key="2">
    <source>
        <dbReference type="EMBL" id="MBS3057762.1"/>
    </source>
</evidence>
<reference evidence="2" key="1">
    <citation type="submission" date="2021-03" db="EMBL/GenBank/DDBJ databases">
        <authorList>
            <person name="Jaffe A."/>
        </authorList>
    </citation>
    <scope>NUCLEOTIDE SEQUENCE</scope>
    <source>
        <strain evidence="2">RIFCSPHIGHO2_01_FULL_AR10_44_11</strain>
    </source>
</reference>
<proteinExistence type="predicted"/>
<keyword evidence="1" id="KW-0472">Membrane</keyword>
<evidence type="ECO:0008006" key="4">
    <source>
        <dbReference type="Google" id="ProtNLM"/>
    </source>
</evidence>
<keyword evidence="1" id="KW-0812">Transmembrane</keyword>
<dbReference type="Proteomes" id="UP000677687">
    <property type="component" value="Unassembled WGS sequence"/>
</dbReference>
<evidence type="ECO:0000256" key="1">
    <source>
        <dbReference type="SAM" id="Phobius"/>
    </source>
</evidence>
<organism evidence="2 3">
    <name type="scientific">Candidatus Iainarchaeum sp</name>
    <dbReference type="NCBI Taxonomy" id="3101447"/>
    <lineage>
        <taxon>Archaea</taxon>
        <taxon>Candidatus Iainarchaeota</taxon>
        <taxon>Candidatus Iainarchaeia</taxon>
        <taxon>Candidatus Iainarchaeales</taxon>
        <taxon>Candidatus Iainarchaeaceae</taxon>
        <taxon>Candidatus Iainarchaeum</taxon>
    </lineage>
</organism>